<dbReference type="InterPro" id="IPR018392">
    <property type="entry name" value="LysM"/>
</dbReference>
<organism evidence="3 4">
    <name type="scientific">Sutcliffiella cohnii</name>
    <dbReference type="NCBI Taxonomy" id="33932"/>
    <lineage>
        <taxon>Bacteria</taxon>
        <taxon>Bacillati</taxon>
        <taxon>Bacillota</taxon>
        <taxon>Bacilli</taxon>
        <taxon>Bacillales</taxon>
        <taxon>Bacillaceae</taxon>
        <taxon>Sutcliffiella</taxon>
    </lineage>
</organism>
<evidence type="ECO:0000259" key="2">
    <source>
        <dbReference type="PROSITE" id="PS51782"/>
    </source>
</evidence>
<evidence type="ECO:0000256" key="1">
    <source>
        <dbReference type="SAM" id="Phobius"/>
    </source>
</evidence>
<keyword evidence="4" id="KW-1185">Reference proteome</keyword>
<keyword evidence="1" id="KW-0812">Transmembrane</keyword>
<feature type="domain" description="LysM" evidence="2">
    <location>
        <begin position="228"/>
        <end position="271"/>
    </location>
</feature>
<evidence type="ECO:0000313" key="4">
    <source>
        <dbReference type="Proteomes" id="UP000215224"/>
    </source>
</evidence>
<dbReference type="PROSITE" id="PS51782">
    <property type="entry name" value="LYSM"/>
    <property type="match status" value="4"/>
</dbReference>
<name>A0A223KLF9_9BACI</name>
<proteinExistence type="predicted"/>
<dbReference type="InterPro" id="IPR036779">
    <property type="entry name" value="LysM_dom_sf"/>
</dbReference>
<sequence length="340" mass="37614">MEKEKKLITTSRKQRIQKSKVLERRRKKRKVTSFIIAGILAASAFITFGTTHMLADKSVGNHKVVQGDTLYSLSRTYGVSVKELKETNNLQTDTIKVGQTLKVPAKENVSGHNSTHSHIVKNGETLYSIAKRYGITVQQLKNYNGLQNNIIKVDQTLQIPKTTHVVTKGDTLFSIARKNGLTVDELKAANNLTSSTIYVGQTLSLVKNSTSQPKGSQSVFYGEKVESGTYTVVPGDTLWNIAKRFQISVESLKKTNNMKNDYVLIGQKLTIKAPNLYKVDADVVGAIDNSTIELLISGYDEPVVLRVAYGTGKAFDLYSGAVITIIYQDSANPSLIEYRF</sequence>
<feature type="domain" description="LysM" evidence="2">
    <location>
        <begin position="60"/>
        <end position="103"/>
    </location>
</feature>
<dbReference type="SUPFAM" id="SSF54106">
    <property type="entry name" value="LysM domain"/>
    <property type="match status" value="4"/>
</dbReference>
<dbReference type="Pfam" id="PF01476">
    <property type="entry name" value="LysM"/>
    <property type="match status" value="4"/>
</dbReference>
<dbReference type="CDD" id="cd00118">
    <property type="entry name" value="LysM"/>
    <property type="match status" value="4"/>
</dbReference>
<gene>
    <name evidence="3" type="ORF">BC6307_03220</name>
</gene>
<dbReference type="PANTHER" id="PTHR33734">
    <property type="entry name" value="LYSM DOMAIN-CONTAINING GPI-ANCHORED PROTEIN 2"/>
    <property type="match status" value="1"/>
</dbReference>
<feature type="domain" description="LysM" evidence="2">
    <location>
        <begin position="162"/>
        <end position="205"/>
    </location>
</feature>
<dbReference type="Proteomes" id="UP000215224">
    <property type="component" value="Chromosome"/>
</dbReference>
<keyword evidence="1" id="KW-0472">Membrane</keyword>
<evidence type="ECO:0000313" key="3">
    <source>
        <dbReference type="EMBL" id="AST90349.1"/>
    </source>
</evidence>
<dbReference type="PANTHER" id="PTHR33734:SF22">
    <property type="entry name" value="MEMBRANE-BOUND LYTIC MUREIN TRANSGLYCOSYLASE D"/>
    <property type="match status" value="1"/>
</dbReference>
<feature type="domain" description="LysM" evidence="2">
    <location>
        <begin position="116"/>
        <end position="159"/>
    </location>
</feature>
<accession>A0A223KLF9</accession>
<dbReference type="Gene3D" id="3.10.350.10">
    <property type="entry name" value="LysM domain"/>
    <property type="match status" value="4"/>
</dbReference>
<reference evidence="3 4" key="1">
    <citation type="submission" date="2016-12" db="EMBL/GenBank/DDBJ databases">
        <title>The whole genome sequencing and assembly of Bacillus cohnii DSM 6307T strain.</title>
        <authorList>
            <person name="Lee Y.-J."/>
            <person name="Yi H."/>
            <person name="Bahn Y.-S."/>
            <person name="Kim J.F."/>
            <person name="Lee D.-W."/>
        </authorList>
    </citation>
    <scope>NUCLEOTIDE SEQUENCE [LARGE SCALE GENOMIC DNA]</scope>
    <source>
        <strain evidence="3 4">DSM 6307</strain>
    </source>
</reference>
<dbReference type="AlphaFoldDB" id="A0A223KLF9"/>
<dbReference type="EMBL" id="CP018866">
    <property type="protein sequence ID" value="AST90349.1"/>
    <property type="molecule type" value="Genomic_DNA"/>
</dbReference>
<dbReference type="SMART" id="SM00257">
    <property type="entry name" value="LysM"/>
    <property type="match status" value="4"/>
</dbReference>
<dbReference type="RefSeq" id="WP_066419456.1">
    <property type="nucleotide sequence ID" value="NZ_CP018866.1"/>
</dbReference>
<feature type="transmembrane region" description="Helical" evidence="1">
    <location>
        <begin position="34"/>
        <end position="55"/>
    </location>
</feature>
<keyword evidence="1" id="KW-1133">Transmembrane helix</keyword>
<dbReference type="STRING" id="1314751.GCA_001591425_03658"/>
<dbReference type="KEGG" id="bcoh:BC6307_03220"/>
<protein>
    <recommendedName>
        <fullName evidence="2">LysM domain-containing protein</fullName>
    </recommendedName>
</protein>